<evidence type="ECO:0000313" key="17">
    <source>
        <dbReference type="Proteomes" id="UP001501207"/>
    </source>
</evidence>
<feature type="transmembrane region" description="Helical" evidence="13">
    <location>
        <begin position="47"/>
        <end position="66"/>
    </location>
</feature>
<keyword evidence="4 10" id="KW-0679">Respiratory chain</keyword>
<feature type="compositionally biased region" description="Low complexity" evidence="12">
    <location>
        <begin position="336"/>
        <end position="362"/>
    </location>
</feature>
<evidence type="ECO:0000256" key="13">
    <source>
        <dbReference type="SAM" id="Phobius"/>
    </source>
</evidence>
<dbReference type="InterPro" id="IPR002429">
    <property type="entry name" value="CcO_II-like_C"/>
</dbReference>
<dbReference type="RefSeq" id="WP_344974252.1">
    <property type="nucleotide sequence ID" value="NZ_BAABFN010000001.1"/>
</dbReference>
<dbReference type="PRINTS" id="PR01166">
    <property type="entry name" value="CYCOXIDASEII"/>
</dbReference>
<feature type="domain" description="Cytochrome oxidase subunit II copper A binding" evidence="14">
    <location>
        <begin position="160"/>
        <end position="314"/>
    </location>
</feature>
<evidence type="ECO:0000256" key="12">
    <source>
        <dbReference type="SAM" id="MobiDB-lite"/>
    </source>
</evidence>
<evidence type="ECO:0000256" key="6">
    <source>
        <dbReference type="ARBA" id="ARBA00022967"/>
    </source>
</evidence>
<comment type="subcellular location">
    <subcellularLocation>
        <location evidence="10">Cell membrane</location>
        <topology evidence="10">Multi-pass membrane protein</topology>
    </subcellularLocation>
    <subcellularLocation>
        <location evidence="1">Membrane</location>
        <topology evidence="1">Multi-pass membrane protein</topology>
    </subcellularLocation>
</comment>
<dbReference type="Gene3D" id="2.60.40.420">
    <property type="entry name" value="Cupredoxins - blue copper proteins"/>
    <property type="match status" value="1"/>
</dbReference>
<evidence type="ECO:0000256" key="2">
    <source>
        <dbReference type="ARBA" id="ARBA00007866"/>
    </source>
</evidence>
<dbReference type="PANTHER" id="PTHR22888">
    <property type="entry name" value="CYTOCHROME C OXIDASE, SUBUNIT II"/>
    <property type="match status" value="1"/>
</dbReference>
<comment type="catalytic activity">
    <reaction evidence="11">
        <text>4 Fe(II)-[cytochrome c] + O2 + 8 H(+)(in) = 4 Fe(III)-[cytochrome c] + 2 H2O + 4 H(+)(out)</text>
        <dbReference type="Rhea" id="RHEA:11436"/>
        <dbReference type="Rhea" id="RHEA-COMP:10350"/>
        <dbReference type="Rhea" id="RHEA-COMP:14399"/>
        <dbReference type="ChEBI" id="CHEBI:15377"/>
        <dbReference type="ChEBI" id="CHEBI:15378"/>
        <dbReference type="ChEBI" id="CHEBI:15379"/>
        <dbReference type="ChEBI" id="CHEBI:29033"/>
        <dbReference type="ChEBI" id="CHEBI:29034"/>
        <dbReference type="EC" id="7.1.1.9"/>
    </reaction>
</comment>
<dbReference type="PROSITE" id="PS50857">
    <property type="entry name" value="COX2_CUA"/>
    <property type="match status" value="1"/>
</dbReference>
<evidence type="ECO:0000256" key="9">
    <source>
        <dbReference type="ARBA" id="ARBA00023136"/>
    </source>
</evidence>
<evidence type="ECO:0000256" key="7">
    <source>
        <dbReference type="ARBA" id="ARBA00022982"/>
    </source>
</evidence>
<keyword evidence="11" id="KW-0186">Copper</keyword>
<keyword evidence="11" id="KW-0479">Metal-binding</keyword>
<keyword evidence="9 13" id="KW-0472">Membrane</keyword>
<evidence type="ECO:0000256" key="1">
    <source>
        <dbReference type="ARBA" id="ARBA00004141"/>
    </source>
</evidence>
<protein>
    <recommendedName>
        <fullName evidence="11">Cytochrome c oxidase subunit 2</fullName>
        <ecNumber evidence="11">7.1.1.9</ecNumber>
    </recommendedName>
</protein>
<feature type="domain" description="Cytochrome oxidase subunit II transmembrane region profile" evidence="15">
    <location>
        <begin position="63"/>
        <end position="158"/>
    </location>
</feature>
<dbReference type="Proteomes" id="UP001501207">
    <property type="component" value="Unassembled WGS sequence"/>
</dbReference>
<evidence type="ECO:0000256" key="3">
    <source>
        <dbReference type="ARBA" id="ARBA00022448"/>
    </source>
</evidence>
<feature type="region of interest" description="Disordered" evidence="12">
    <location>
        <begin position="324"/>
        <end position="362"/>
    </location>
</feature>
<comment type="similarity">
    <text evidence="2 10">Belongs to the cytochrome c oxidase subunit 2 family.</text>
</comment>
<dbReference type="InterPro" id="IPR045187">
    <property type="entry name" value="CcO_II"/>
</dbReference>
<evidence type="ECO:0000256" key="11">
    <source>
        <dbReference type="RuleBase" id="RU004024"/>
    </source>
</evidence>
<evidence type="ECO:0000256" key="4">
    <source>
        <dbReference type="ARBA" id="ARBA00022660"/>
    </source>
</evidence>
<dbReference type="PANTHER" id="PTHR22888:SF9">
    <property type="entry name" value="CYTOCHROME C OXIDASE SUBUNIT 2"/>
    <property type="match status" value="1"/>
</dbReference>
<dbReference type="InterPro" id="IPR036257">
    <property type="entry name" value="Cyt_c_oxidase_su2_TM_sf"/>
</dbReference>
<gene>
    <name evidence="16" type="ORF">GCM10023143_03160</name>
</gene>
<evidence type="ECO:0000256" key="5">
    <source>
        <dbReference type="ARBA" id="ARBA00022692"/>
    </source>
</evidence>
<dbReference type="Pfam" id="PF00116">
    <property type="entry name" value="COX2"/>
    <property type="match status" value="1"/>
</dbReference>
<accession>A0ABP8FDX2</accession>
<dbReference type="PROSITE" id="PS50999">
    <property type="entry name" value="COX2_TM"/>
    <property type="match status" value="1"/>
</dbReference>
<evidence type="ECO:0000259" key="15">
    <source>
        <dbReference type="PROSITE" id="PS50999"/>
    </source>
</evidence>
<evidence type="ECO:0000313" key="16">
    <source>
        <dbReference type="EMBL" id="GAA4301409.1"/>
    </source>
</evidence>
<feature type="transmembrane region" description="Helical" evidence="13">
    <location>
        <begin position="130"/>
        <end position="148"/>
    </location>
</feature>
<evidence type="ECO:0000256" key="8">
    <source>
        <dbReference type="ARBA" id="ARBA00022989"/>
    </source>
</evidence>
<keyword evidence="5 10" id="KW-0812">Transmembrane</keyword>
<dbReference type="Gene3D" id="1.10.287.90">
    <property type="match status" value="1"/>
</dbReference>
<dbReference type="EC" id="7.1.1.9" evidence="11"/>
<keyword evidence="8 13" id="KW-1133">Transmembrane helix</keyword>
<dbReference type="InterPro" id="IPR008972">
    <property type="entry name" value="Cupredoxin"/>
</dbReference>
<organism evidence="16 17">
    <name type="scientific">Compostibacter hankyongensis</name>
    <dbReference type="NCBI Taxonomy" id="1007089"/>
    <lineage>
        <taxon>Bacteria</taxon>
        <taxon>Pseudomonadati</taxon>
        <taxon>Bacteroidota</taxon>
        <taxon>Chitinophagia</taxon>
        <taxon>Chitinophagales</taxon>
        <taxon>Chitinophagaceae</taxon>
        <taxon>Compostibacter</taxon>
    </lineage>
</organism>
<keyword evidence="3 10" id="KW-0813">Transport</keyword>
<sequence length="362" mass="39992">MSGLFIVLTVVLILIVVFQISRASEYVAVLKGEKKADAQSNQVNAALMIVFLVLGLIGVYYCNELLKGRMLPEAASIQGKAIDRMMNVTLIITGIVFVITQIMLFVFAYRFRATEKRKAYYYPHNNKLELAWTVVPAIVLTILVAIGLKHWFSITSDAPKDAMLVEVTGKQFNWMFRYPGKDGVLGKKNYQLVDESKGNMVGQDWSDPANHDDVMPNEMHLVVNKPVKLLINSRDVIHDVGLPYFRLKMDAVPGIPTTMWFTPTITTQEMIKKTGNPNFVYKLVCDQLCGKSHYSMTANIVVETQEEFDKWIATQPVQYQLAMSSEAPAGGDSTQAAAPADSTAAAPAADSSVAPADSNATK</sequence>
<name>A0ABP8FDX2_9BACT</name>
<dbReference type="SUPFAM" id="SSF49503">
    <property type="entry name" value="Cupredoxins"/>
    <property type="match status" value="1"/>
</dbReference>
<reference evidence="17" key="1">
    <citation type="journal article" date="2019" name="Int. J. Syst. Evol. Microbiol.">
        <title>The Global Catalogue of Microorganisms (GCM) 10K type strain sequencing project: providing services to taxonomists for standard genome sequencing and annotation.</title>
        <authorList>
            <consortium name="The Broad Institute Genomics Platform"/>
            <consortium name="The Broad Institute Genome Sequencing Center for Infectious Disease"/>
            <person name="Wu L."/>
            <person name="Ma J."/>
        </authorList>
    </citation>
    <scope>NUCLEOTIDE SEQUENCE [LARGE SCALE GENOMIC DNA]</scope>
    <source>
        <strain evidence="17">JCM 17664</strain>
    </source>
</reference>
<comment type="function">
    <text evidence="11">Subunits I and II form the functional core of the enzyme complex. Electrons originating in cytochrome c are transferred via heme a and Cu(A) to the binuclear center formed by heme a3 and Cu(B).</text>
</comment>
<keyword evidence="7 10" id="KW-0249">Electron transport</keyword>
<evidence type="ECO:0000256" key="10">
    <source>
        <dbReference type="RuleBase" id="RU000456"/>
    </source>
</evidence>
<feature type="transmembrane region" description="Helical" evidence="13">
    <location>
        <begin position="87"/>
        <end position="110"/>
    </location>
</feature>
<comment type="caution">
    <text evidence="16">The sequence shown here is derived from an EMBL/GenBank/DDBJ whole genome shotgun (WGS) entry which is preliminary data.</text>
</comment>
<keyword evidence="6" id="KW-1278">Translocase</keyword>
<dbReference type="Pfam" id="PF02790">
    <property type="entry name" value="COX2_TM"/>
    <property type="match status" value="1"/>
</dbReference>
<comment type="cofactor">
    <cofactor evidence="11">
        <name>Cu cation</name>
        <dbReference type="ChEBI" id="CHEBI:23378"/>
    </cofactor>
    <text evidence="11">Binds a copper A center.</text>
</comment>
<proteinExistence type="inferred from homology"/>
<dbReference type="SUPFAM" id="SSF81464">
    <property type="entry name" value="Cytochrome c oxidase subunit II-like, transmembrane region"/>
    <property type="match status" value="1"/>
</dbReference>
<evidence type="ECO:0000259" key="14">
    <source>
        <dbReference type="PROSITE" id="PS50857"/>
    </source>
</evidence>
<dbReference type="EMBL" id="BAABFN010000001">
    <property type="protein sequence ID" value="GAA4301409.1"/>
    <property type="molecule type" value="Genomic_DNA"/>
</dbReference>
<dbReference type="InterPro" id="IPR011759">
    <property type="entry name" value="Cyt_c_oxidase_su2_TM_dom"/>
</dbReference>
<keyword evidence="17" id="KW-1185">Reference proteome</keyword>